<evidence type="ECO:0000256" key="7">
    <source>
        <dbReference type="ARBA" id="ARBA00023002"/>
    </source>
</evidence>
<evidence type="ECO:0000256" key="6">
    <source>
        <dbReference type="ARBA" id="ARBA00022723"/>
    </source>
</evidence>
<dbReference type="Gene3D" id="1.10.520.10">
    <property type="match status" value="1"/>
</dbReference>
<accession>A0ABR2Z258</accession>
<dbReference type="PROSITE" id="PS00436">
    <property type="entry name" value="PEROXIDASE_2"/>
    <property type="match status" value="1"/>
</dbReference>
<name>A0ABR2Z258_9CHLO</name>
<comment type="similarity">
    <text evidence="2">Belongs to the peroxidase family. Ascorbate peroxidase subfamily.</text>
</comment>
<evidence type="ECO:0000256" key="2">
    <source>
        <dbReference type="ARBA" id="ARBA00006873"/>
    </source>
</evidence>
<sequence length="352" mass="38840">MFASLRMLSRRALASQVSRVQSIAQVPLRQFSSEAAAPKSGGGGWKLAVLIGAAGGGLYYAKENGYLDDVMGKAPAAAPKSHDYDQVRKAISDLMASDKAEEYDDGSFGPILVRLAWHCSGSYDKASNTGGSNGATMRFAPESDIGANKGLDVARKLLDPLKEEFPWISYSDLWTLAGAVAIEEMGGPHINWRPGRTDQPDGKNCPPDGRLPDGAKGAQHIRDIFYRMGFNDQEIVALSGAHALGRCHRDRSGFDGPWTNSPITFSNEYFKLLLEEKWNKKKWNGPTQYEDKTSKALMMLPTDMALVWDKKFKPYVELYAKDDQKFYDDFAKAFSTLLELGVPFHEELPAKA</sequence>
<dbReference type="Pfam" id="PF00141">
    <property type="entry name" value="peroxidase"/>
    <property type="match status" value="1"/>
</dbReference>
<comment type="cofactor">
    <cofactor evidence="1">
        <name>heme b</name>
        <dbReference type="ChEBI" id="CHEBI:60344"/>
    </cofactor>
</comment>
<keyword evidence="5" id="KW-0349">Heme</keyword>
<evidence type="ECO:0000256" key="4">
    <source>
        <dbReference type="ARBA" id="ARBA00022559"/>
    </source>
</evidence>
<evidence type="ECO:0000313" key="11">
    <source>
        <dbReference type="EMBL" id="KAK9918279.1"/>
    </source>
</evidence>
<dbReference type="PANTHER" id="PTHR31356">
    <property type="entry name" value="THYLAKOID LUMENAL 29 KDA PROTEIN, CHLOROPLASTIC-RELATED"/>
    <property type="match status" value="1"/>
</dbReference>
<dbReference type="InterPro" id="IPR010255">
    <property type="entry name" value="Haem_peroxidase_sf"/>
</dbReference>
<feature type="region of interest" description="Disordered" evidence="9">
    <location>
        <begin position="194"/>
        <end position="213"/>
    </location>
</feature>
<dbReference type="PRINTS" id="PR00459">
    <property type="entry name" value="ASPEROXIDASE"/>
</dbReference>
<comment type="caution">
    <text evidence="11">The sequence shown here is derived from an EMBL/GenBank/DDBJ whole genome shotgun (WGS) entry which is preliminary data.</text>
</comment>
<protein>
    <recommendedName>
        <fullName evidence="3">L-ascorbate peroxidase</fullName>
        <ecNumber evidence="3">1.11.1.11</ecNumber>
    </recommendedName>
</protein>
<dbReference type="InterPro" id="IPR044831">
    <property type="entry name" value="Ccp1-like"/>
</dbReference>
<evidence type="ECO:0000256" key="5">
    <source>
        <dbReference type="ARBA" id="ARBA00022617"/>
    </source>
</evidence>
<dbReference type="PRINTS" id="PR00458">
    <property type="entry name" value="PEROXIDASE"/>
</dbReference>
<evidence type="ECO:0000256" key="8">
    <source>
        <dbReference type="ARBA" id="ARBA00023004"/>
    </source>
</evidence>
<evidence type="ECO:0000313" key="12">
    <source>
        <dbReference type="Proteomes" id="UP001491310"/>
    </source>
</evidence>
<evidence type="ECO:0000256" key="9">
    <source>
        <dbReference type="SAM" id="MobiDB-lite"/>
    </source>
</evidence>
<dbReference type="PROSITE" id="PS00435">
    <property type="entry name" value="PEROXIDASE_1"/>
    <property type="match status" value="1"/>
</dbReference>
<dbReference type="InterPro" id="IPR002016">
    <property type="entry name" value="Haem_peroxidase"/>
</dbReference>
<dbReference type="SUPFAM" id="SSF48113">
    <property type="entry name" value="Heme-dependent peroxidases"/>
    <property type="match status" value="1"/>
</dbReference>
<keyword evidence="4" id="KW-0575">Peroxidase</keyword>
<keyword evidence="8" id="KW-0408">Iron</keyword>
<dbReference type="EC" id="1.11.1.11" evidence="3"/>
<evidence type="ECO:0000256" key="3">
    <source>
        <dbReference type="ARBA" id="ARBA00012940"/>
    </source>
</evidence>
<dbReference type="EMBL" id="JALJOT010000001">
    <property type="protein sequence ID" value="KAK9918279.1"/>
    <property type="molecule type" value="Genomic_DNA"/>
</dbReference>
<dbReference type="CDD" id="cd00691">
    <property type="entry name" value="ascorbate_peroxidase"/>
    <property type="match status" value="1"/>
</dbReference>
<keyword evidence="12" id="KW-1185">Reference proteome</keyword>
<keyword evidence="7" id="KW-0560">Oxidoreductase</keyword>
<dbReference type="InterPro" id="IPR019793">
    <property type="entry name" value="Peroxidases_heam-ligand_BS"/>
</dbReference>
<organism evidence="11 12">
    <name type="scientific">Coccomyxa subellipsoidea</name>
    <dbReference type="NCBI Taxonomy" id="248742"/>
    <lineage>
        <taxon>Eukaryota</taxon>
        <taxon>Viridiplantae</taxon>
        <taxon>Chlorophyta</taxon>
        <taxon>core chlorophytes</taxon>
        <taxon>Trebouxiophyceae</taxon>
        <taxon>Trebouxiophyceae incertae sedis</taxon>
        <taxon>Coccomyxaceae</taxon>
        <taxon>Coccomyxa</taxon>
    </lineage>
</organism>
<proteinExistence type="inferred from homology"/>
<dbReference type="InterPro" id="IPR002207">
    <property type="entry name" value="Peroxidase_I"/>
</dbReference>
<evidence type="ECO:0000259" key="10">
    <source>
        <dbReference type="PROSITE" id="PS50873"/>
    </source>
</evidence>
<keyword evidence="6" id="KW-0479">Metal-binding</keyword>
<dbReference type="Proteomes" id="UP001491310">
    <property type="component" value="Unassembled WGS sequence"/>
</dbReference>
<evidence type="ECO:0000256" key="1">
    <source>
        <dbReference type="ARBA" id="ARBA00001970"/>
    </source>
</evidence>
<gene>
    <name evidence="11" type="ORF">WJX75_002803</name>
</gene>
<dbReference type="PANTHER" id="PTHR31356:SF66">
    <property type="entry name" value="CATALASE-PEROXIDASE"/>
    <property type="match status" value="1"/>
</dbReference>
<dbReference type="PROSITE" id="PS50873">
    <property type="entry name" value="PEROXIDASE_4"/>
    <property type="match status" value="1"/>
</dbReference>
<feature type="domain" description="Plant heme peroxidase family profile" evidence="10">
    <location>
        <begin position="119"/>
        <end position="352"/>
    </location>
</feature>
<dbReference type="InterPro" id="IPR019794">
    <property type="entry name" value="Peroxidases_AS"/>
</dbReference>
<dbReference type="Gene3D" id="1.10.420.10">
    <property type="entry name" value="Peroxidase, domain 2"/>
    <property type="match status" value="1"/>
</dbReference>
<reference evidence="11 12" key="1">
    <citation type="journal article" date="2024" name="Nat. Commun.">
        <title>Phylogenomics reveals the evolutionary origins of lichenization in chlorophyte algae.</title>
        <authorList>
            <person name="Puginier C."/>
            <person name="Libourel C."/>
            <person name="Otte J."/>
            <person name="Skaloud P."/>
            <person name="Haon M."/>
            <person name="Grisel S."/>
            <person name="Petersen M."/>
            <person name="Berrin J.G."/>
            <person name="Delaux P.M."/>
            <person name="Dal Grande F."/>
            <person name="Keller J."/>
        </authorList>
    </citation>
    <scope>NUCLEOTIDE SEQUENCE [LARGE SCALE GENOMIC DNA]</scope>
    <source>
        <strain evidence="11 12">SAG 216-7</strain>
    </source>
</reference>